<feature type="transmembrane region" description="Helical" evidence="1">
    <location>
        <begin position="113"/>
        <end position="132"/>
    </location>
</feature>
<proteinExistence type="predicted"/>
<name>A0A1P8WIJ0_9PLAN</name>
<dbReference type="STRING" id="1891926.Fuma_03486"/>
<evidence type="ECO:0000313" key="2">
    <source>
        <dbReference type="EMBL" id="APZ93868.1"/>
    </source>
</evidence>
<organism evidence="2 3">
    <name type="scientific">Fuerstiella marisgermanici</name>
    <dbReference type="NCBI Taxonomy" id="1891926"/>
    <lineage>
        <taxon>Bacteria</taxon>
        <taxon>Pseudomonadati</taxon>
        <taxon>Planctomycetota</taxon>
        <taxon>Planctomycetia</taxon>
        <taxon>Planctomycetales</taxon>
        <taxon>Planctomycetaceae</taxon>
        <taxon>Fuerstiella</taxon>
    </lineage>
</organism>
<keyword evidence="3" id="KW-1185">Reference proteome</keyword>
<dbReference type="RefSeq" id="WP_077025263.1">
    <property type="nucleotide sequence ID" value="NZ_CP017641.1"/>
</dbReference>
<accession>A0A1P8WIJ0</accession>
<keyword evidence="1" id="KW-0812">Transmembrane</keyword>
<evidence type="ECO:0000256" key="1">
    <source>
        <dbReference type="SAM" id="Phobius"/>
    </source>
</evidence>
<keyword evidence="1" id="KW-0472">Membrane</keyword>
<dbReference type="EMBL" id="CP017641">
    <property type="protein sequence ID" value="APZ93868.1"/>
    <property type="molecule type" value="Genomic_DNA"/>
</dbReference>
<dbReference type="KEGG" id="fmr:Fuma_03486"/>
<gene>
    <name evidence="2" type="ORF">Fuma_03486</name>
</gene>
<feature type="transmembrane region" description="Helical" evidence="1">
    <location>
        <begin position="138"/>
        <end position="161"/>
    </location>
</feature>
<feature type="transmembrane region" description="Helical" evidence="1">
    <location>
        <begin position="29"/>
        <end position="47"/>
    </location>
</feature>
<dbReference type="Proteomes" id="UP000187735">
    <property type="component" value="Chromosome"/>
</dbReference>
<dbReference type="AlphaFoldDB" id="A0A1P8WIJ0"/>
<sequence>MSNPYASPDPQGNTESSEALKQNVRGMQIITFAMVMGATIALGIMLAVNGGKVDGEPDFLAWFGLGMAAFMFAQHLIIPPTIVNNQLKGLTAESLKTSSDDEKLMAVLGPIRGGHIIACALLEGAAFMNVVFYMATDYIGNVIAAAILTLLIVLKIPTVFGMQNKVTDRLREIEMR</sequence>
<feature type="transmembrane region" description="Helical" evidence="1">
    <location>
        <begin position="59"/>
        <end position="78"/>
    </location>
</feature>
<evidence type="ECO:0000313" key="3">
    <source>
        <dbReference type="Proteomes" id="UP000187735"/>
    </source>
</evidence>
<keyword evidence="1" id="KW-1133">Transmembrane helix</keyword>
<dbReference type="OrthoDB" id="292740at2"/>
<protein>
    <submittedName>
        <fullName evidence="2">Uncharacterized protein</fullName>
    </submittedName>
</protein>
<reference evidence="2 3" key="1">
    <citation type="journal article" date="2016" name="Front. Microbiol.">
        <title>Fuerstia marisgermanicae gen. nov., sp. nov., an Unusual Member of the Phylum Planctomycetes from the German Wadden Sea.</title>
        <authorList>
            <person name="Kohn T."/>
            <person name="Heuer A."/>
            <person name="Jogler M."/>
            <person name="Vollmers J."/>
            <person name="Boedeker C."/>
            <person name="Bunk B."/>
            <person name="Rast P."/>
            <person name="Borchert D."/>
            <person name="Glockner I."/>
            <person name="Freese H.M."/>
            <person name="Klenk H.P."/>
            <person name="Overmann J."/>
            <person name="Kaster A.K."/>
            <person name="Rohde M."/>
            <person name="Wiegand S."/>
            <person name="Jogler C."/>
        </authorList>
    </citation>
    <scope>NUCLEOTIDE SEQUENCE [LARGE SCALE GENOMIC DNA]</scope>
    <source>
        <strain evidence="2 3">NH11</strain>
    </source>
</reference>